<feature type="signal peptide" evidence="1">
    <location>
        <begin position="1"/>
        <end position="23"/>
    </location>
</feature>
<dbReference type="Gene3D" id="2.40.160.10">
    <property type="entry name" value="Porin"/>
    <property type="match status" value="1"/>
</dbReference>
<evidence type="ECO:0000259" key="2">
    <source>
        <dbReference type="Pfam" id="PF13609"/>
    </source>
</evidence>
<organism evidence="3 4">
    <name type="scientific">Inquilinus limosus MP06</name>
    <dbReference type="NCBI Taxonomy" id="1398085"/>
    <lineage>
        <taxon>Bacteria</taxon>
        <taxon>Pseudomonadati</taxon>
        <taxon>Pseudomonadota</taxon>
        <taxon>Alphaproteobacteria</taxon>
        <taxon>Rhodospirillales</taxon>
        <taxon>Rhodospirillaceae</taxon>
        <taxon>Inquilinus</taxon>
    </lineage>
</organism>
<gene>
    <name evidence="3" type="ORF">P409_11525</name>
</gene>
<dbReference type="SUPFAM" id="SSF56935">
    <property type="entry name" value="Porins"/>
    <property type="match status" value="1"/>
</dbReference>
<protein>
    <recommendedName>
        <fullName evidence="2">Porin domain-containing protein</fullName>
    </recommendedName>
</protein>
<dbReference type="EMBL" id="JANX01000111">
    <property type="protein sequence ID" value="KGM34210.1"/>
    <property type="molecule type" value="Genomic_DNA"/>
</dbReference>
<sequence>MKKILLGGTALAAAALVAMPALADEKPVTSGLSINITGFVAWEAGLIIGSSDDNRDREYDFNSNGRLQFDIKNVTDSGLEYGARIRMNNVNRRQNVTVDRQYVYLKGDFGTVTLGDSPQVAGDFGYFFAPDDILNAQGGYGDNLDGNYRYGGGDFFSLDPTYHSGLDKSTSVKYSSPSIGGFIFAVGFTPVISDSKDLSNGTQGRQDLFNGGQVFENAISGGVGYEGEFDGLSLKVRGTASYANGISNHWDLETYSAGGQIGVDGIVASLVWVGTPSGFGVGQTDKNFDTIGFGLGYSLGNGVNLGLGYAYTWADKNNDLFGTDSQKLDLKDNHVAVATVNYTVAPGLNTYAEVVYEIQSFRKKGIFNQDGDLIGTVKSEKSWEQATFLTGVSVSF</sequence>
<dbReference type="InterPro" id="IPR023614">
    <property type="entry name" value="Porin_dom_sf"/>
</dbReference>
<evidence type="ECO:0000313" key="3">
    <source>
        <dbReference type="EMBL" id="KGM34210.1"/>
    </source>
</evidence>
<feature type="domain" description="Porin" evidence="2">
    <location>
        <begin position="10"/>
        <end position="356"/>
    </location>
</feature>
<name>A0A0A0D811_9PROT</name>
<dbReference type="Pfam" id="PF13609">
    <property type="entry name" value="Porin_4"/>
    <property type="match status" value="1"/>
</dbReference>
<reference evidence="3 4" key="1">
    <citation type="submission" date="2014-01" db="EMBL/GenBank/DDBJ databases">
        <title>Genome sequence determination for a cystic fibrosis isolate, Inquilinus limosus.</title>
        <authorList>
            <person name="Pino M."/>
            <person name="Di Conza J."/>
            <person name="Gutkind G."/>
        </authorList>
    </citation>
    <scope>NUCLEOTIDE SEQUENCE [LARGE SCALE GENOMIC DNA]</scope>
    <source>
        <strain evidence="3 4">MP06</strain>
    </source>
</reference>
<evidence type="ECO:0000256" key="1">
    <source>
        <dbReference type="SAM" id="SignalP"/>
    </source>
</evidence>
<dbReference type="OrthoDB" id="7326315at2"/>
<dbReference type="GO" id="GO:0016020">
    <property type="term" value="C:membrane"/>
    <property type="evidence" value="ECO:0007669"/>
    <property type="project" value="InterPro"/>
</dbReference>
<feature type="chain" id="PRO_5001961179" description="Porin domain-containing protein" evidence="1">
    <location>
        <begin position="24"/>
        <end position="396"/>
    </location>
</feature>
<dbReference type="RefSeq" id="WP_034835822.1">
    <property type="nucleotide sequence ID" value="NZ_JANX01000111.1"/>
</dbReference>
<dbReference type="InterPro" id="IPR033900">
    <property type="entry name" value="Gram_neg_porin_domain"/>
</dbReference>
<accession>A0A0A0D811</accession>
<proteinExistence type="predicted"/>
<comment type="caution">
    <text evidence="3">The sequence shown here is derived from an EMBL/GenBank/DDBJ whole genome shotgun (WGS) entry which is preliminary data.</text>
</comment>
<dbReference type="AlphaFoldDB" id="A0A0A0D811"/>
<dbReference type="Proteomes" id="UP000029995">
    <property type="component" value="Unassembled WGS sequence"/>
</dbReference>
<keyword evidence="1" id="KW-0732">Signal</keyword>
<evidence type="ECO:0000313" key="4">
    <source>
        <dbReference type="Proteomes" id="UP000029995"/>
    </source>
</evidence>
<dbReference type="GO" id="GO:0015288">
    <property type="term" value="F:porin activity"/>
    <property type="evidence" value="ECO:0007669"/>
    <property type="project" value="InterPro"/>
</dbReference>